<dbReference type="InterPro" id="IPR049550">
    <property type="entry name" value="RecD_N"/>
</dbReference>
<evidence type="ECO:0000313" key="2">
    <source>
        <dbReference type="EMBL" id="RXD54311.1"/>
    </source>
</evidence>
<reference evidence="2 3" key="1">
    <citation type="submission" date="2018-02" db="EMBL/GenBank/DDBJ databases">
        <title>Characterization of Xanthomonas diversity in transplant houses and field plants.</title>
        <authorList>
            <person name="Abrahamian P."/>
            <person name="Timilsina S."/>
            <person name="Minsavage G.V."/>
            <person name="Goss E.M."/>
            <person name="Jones J.B."/>
            <person name="Vallad G.E."/>
        </authorList>
    </citation>
    <scope>NUCLEOTIDE SEQUENCE [LARGE SCALE GENOMIC DNA]</scope>
    <source>
        <strain evidence="2 3">GEV2132</strain>
    </source>
</reference>
<sequence>MTHPNLLAALNQSGALRTLDLAFAQSLQRLEPDTDPRVLAGAALASLAVTSGHAGLDPARAAMLLDARDGPAPTFPDPADWQRSLAASRWVDQPQPDAPAAA</sequence>
<dbReference type="Gene3D" id="1.10.10.1020">
    <property type="entry name" value="RecBCD complex, subunit RecD, N-terminal domain"/>
    <property type="match status" value="1"/>
</dbReference>
<protein>
    <submittedName>
        <fullName evidence="2">Exodeoxyribonuclease V subunit alpha</fullName>
    </submittedName>
</protein>
<dbReference type="Proteomes" id="UP000289372">
    <property type="component" value="Unassembled WGS sequence"/>
</dbReference>
<dbReference type="EMBL" id="PUUL01000047">
    <property type="protein sequence ID" value="RXD54311.1"/>
    <property type="molecule type" value="Genomic_DNA"/>
</dbReference>
<name>A0AAQ0YP41_XANPE</name>
<dbReference type="InterPro" id="IPR041851">
    <property type="entry name" value="RecD_N_sf"/>
</dbReference>
<feature type="non-terminal residue" evidence="2">
    <location>
        <position position="102"/>
    </location>
</feature>
<accession>A0AAQ0YP41</accession>
<gene>
    <name evidence="2" type="ORF">DB769_09490</name>
</gene>
<dbReference type="Pfam" id="PF21185">
    <property type="entry name" value="RecD_N"/>
    <property type="match status" value="1"/>
</dbReference>
<feature type="domain" description="RecBCD enzyme subunit RecD N-terminal" evidence="1">
    <location>
        <begin position="13"/>
        <end position="99"/>
    </location>
</feature>
<dbReference type="AlphaFoldDB" id="A0AAQ0YP41"/>
<evidence type="ECO:0000313" key="3">
    <source>
        <dbReference type="Proteomes" id="UP000289372"/>
    </source>
</evidence>
<organism evidence="2 3">
    <name type="scientific">Xanthomonas perforans</name>
    <dbReference type="NCBI Taxonomy" id="442694"/>
    <lineage>
        <taxon>Bacteria</taxon>
        <taxon>Pseudomonadati</taxon>
        <taxon>Pseudomonadota</taxon>
        <taxon>Gammaproteobacteria</taxon>
        <taxon>Lysobacterales</taxon>
        <taxon>Lysobacteraceae</taxon>
        <taxon>Xanthomonas</taxon>
    </lineage>
</organism>
<evidence type="ECO:0000259" key="1">
    <source>
        <dbReference type="Pfam" id="PF21185"/>
    </source>
</evidence>
<proteinExistence type="predicted"/>
<comment type="caution">
    <text evidence="2">The sequence shown here is derived from an EMBL/GenBank/DDBJ whole genome shotgun (WGS) entry which is preliminary data.</text>
</comment>